<dbReference type="Pfam" id="PF13359">
    <property type="entry name" value="DDE_Tnp_4"/>
    <property type="match status" value="1"/>
</dbReference>
<dbReference type="PANTHER" id="PTHR22930">
    <property type="match status" value="1"/>
</dbReference>
<protein>
    <recommendedName>
        <fullName evidence="5">Putative nuclease HARBI1</fullName>
    </recommendedName>
    <alternativeName>
        <fullName evidence="11">Harbinger transposase-derived nuclease</fullName>
    </alternativeName>
</protein>
<accession>A0A8B8AHR9</accession>
<proteinExistence type="inferred from homology"/>
<dbReference type="GO" id="GO:0016787">
    <property type="term" value="F:hydrolase activity"/>
    <property type="evidence" value="ECO:0007669"/>
    <property type="project" value="UniProtKB-KW"/>
</dbReference>
<gene>
    <name evidence="15" type="primary">LOC111101777</name>
</gene>
<evidence type="ECO:0000256" key="1">
    <source>
        <dbReference type="ARBA" id="ARBA00001968"/>
    </source>
</evidence>
<comment type="function">
    <text evidence="12">Transposase-derived protein that may have nuclease activity. Does not have transposase activity.</text>
</comment>
<dbReference type="InterPro" id="IPR026103">
    <property type="entry name" value="HARBI1_animal"/>
</dbReference>
<evidence type="ECO:0000256" key="11">
    <source>
        <dbReference type="ARBA" id="ARBA00030126"/>
    </source>
</evidence>
<evidence type="ECO:0000256" key="6">
    <source>
        <dbReference type="ARBA" id="ARBA00022490"/>
    </source>
</evidence>
<comment type="similarity">
    <text evidence="4">Belongs to the HARBI1 family.</text>
</comment>
<dbReference type="KEGG" id="cvn:111101777"/>
<evidence type="ECO:0000256" key="7">
    <source>
        <dbReference type="ARBA" id="ARBA00022722"/>
    </source>
</evidence>
<evidence type="ECO:0000256" key="5">
    <source>
        <dbReference type="ARBA" id="ARBA00015519"/>
    </source>
</evidence>
<dbReference type="AlphaFoldDB" id="A0A8B8AHR9"/>
<dbReference type="GO" id="GO:0005737">
    <property type="term" value="C:cytoplasm"/>
    <property type="evidence" value="ECO:0007669"/>
    <property type="project" value="UniProtKB-SubCell"/>
</dbReference>
<dbReference type="OrthoDB" id="1515171at2759"/>
<organism evidence="14 15">
    <name type="scientific">Crassostrea virginica</name>
    <name type="common">Eastern oyster</name>
    <dbReference type="NCBI Taxonomy" id="6565"/>
    <lineage>
        <taxon>Eukaryota</taxon>
        <taxon>Metazoa</taxon>
        <taxon>Spiralia</taxon>
        <taxon>Lophotrochozoa</taxon>
        <taxon>Mollusca</taxon>
        <taxon>Bivalvia</taxon>
        <taxon>Autobranchia</taxon>
        <taxon>Pteriomorphia</taxon>
        <taxon>Ostreida</taxon>
        <taxon>Ostreoidea</taxon>
        <taxon>Ostreidae</taxon>
        <taxon>Crassostrea</taxon>
    </lineage>
</organism>
<evidence type="ECO:0000256" key="3">
    <source>
        <dbReference type="ARBA" id="ARBA00004496"/>
    </source>
</evidence>
<evidence type="ECO:0000256" key="4">
    <source>
        <dbReference type="ARBA" id="ARBA00006958"/>
    </source>
</evidence>
<evidence type="ECO:0000256" key="9">
    <source>
        <dbReference type="ARBA" id="ARBA00022801"/>
    </source>
</evidence>
<dbReference type="GO" id="GO:0004518">
    <property type="term" value="F:nuclease activity"/>
    <property type="evidence" value="ECO:0007669"/>
    <property type="project" value="UniProtKB-KW"/>
</dbReference>
<keyword evidence="8" id="KW-0479">Metal-binding</keyword>
<evidence type="ECO:0000313" key="15">
    <source>
        <dbReference type="RefSeq" id="XP_022290088.1"/>
    </source>
</evidence>
<dbReference type="GeneID" id="111101777"/>
<dbReference type="PANTHER" id="PTHR22930:SF227">
    <property type="entry name" value="DDE TNP4 DOMAIN-CONTAINING PROTEIN"/>
    <property type="match status" value="1"/>
</dbReference>
<dbReference type="GO" id="GO:0005634">
    <property type="term" value="C:nucleus"/>
    <property type="evidence" value="ECO:0007669"/>
    <property type="project" value="UniProtKB-SubCell"/>
</dbReference>
<comment type="subcellular location">
    <subcellularLocation>
        <location evidence="3">Cytoplasm</location>
    </subcellularLocation>
    <subcellularLocation>
        <location evidence="2">Nucleus</location>
    </subcellularLocation>
</comment>
<dbReference type="GO" id="GO:0046872">
    <property type="term" value="F:metal ion binding"/>
    <property type="evidence" value="ECO:0007669"/>
    <property type="project" value="UniProtKB-KW"/>
</dbReference>
<dbReference type="RefSeq" id="XP_022290088.1">
    <property type="nucleotide sequence ID" value="XM_022434380.1"/>
</dbReference>
<evidence type="ECO:0000259" key="13">
    <source>
        <dbReference type="Pfam" id="PF13359"/>
    </source>
</evidence>
<dbReference type="InterPro" id="IPR027806">
    <property type="entry name" value="HARBI1_dom"/>
</dbReference>
<keyword evidence="6" id="KW-0963">Cytoplasm</keyword>
<evidence type="ECO:0000256" key="2">
    <source>
        <dbReference type="ARBA" id="ARBA00004123"/>
    </source>
</evidence>
<evidence type="ECO:0000256" key="10">
    <source>
        <dbReference type="ARBA" id="ARBA00023242"/>
    </source>
</evidence>
<keyword evidence="10" id="KW-0539">Nucleus</keyword>
<keyword evidence="14" id="KW-1185">Reference proteome</keyword>
<name>A0A8B8AHR9_CRAVI</name>
<evidence type="ECO:0000256" key="8">
    <source>
        <dbReference type="ARBA" id="ARBA00022723"/>
    </source>
</evidence>
<dbReference type="InterPro" id="IPR045249">
    <property type="entry name" value="HARBI1-like"/>
</dbReference>
<evidence type="ECO:0000256" key="12">
    <source>
        <dbReference type="ARBA" id="ARBA00045850"/>
    </source>
</evidence>
<keyword evidence="9" id="KW-0378">Hydrolase</keyword>
<comment type="cofactor">
    <cofactor evidence="1">
        <name>a divalent metal cation</name>
        <dbReference type="ChEBI" id="CHEBI:60240"/>
    </cofactor>
</comment>
<keyword evidence="7" id="KW-0540">Nuclease</keyword>
<reference evidence="15" key="1">
    <citation type="submission" date="2025-08" db="UniProtKB">
        <authorList>
            <consortium name="RefSeq"/>
        </authorList>
    </citation>
    <scope>IDENTIFICATION</scope>
    <source>
        <tissue evidence="15">Whole sample</tissue>
    </source>
</reference>
<dbReference type="PRINTS" id="PR02086">
    <property type="entry name" value="PUTNUCHARBI1"/>
</dbReference>
<feature type="domain" description="DDE Tnp4" evidence="13">
    <location>
        <begin position="147"/>
        <end position="297"/>
    </location>
</feature>
<evidence type="ECO:0000313" key="14">
    <source>
        <dbReference type="Proteomes" id="UP000694844"/>
    </source>
</evidence>
<sequence>MAAFFLIFHNDRALRRERVFLDRINPLERYADSELIARYRFHRQGITELTELVRADIERPTSRSNAIPPHIQVLVTLRFLAKGDYLSEVADLHGISLPSTSRALHSVCHALNNKLDNIRFPTTQNEINSIKDGFYKIAHFPNVVGAIDGTLIPIQGMSGDDEPNFICRKGFPSINVQGIVDANLRFRNIVVKWPGATHDAFILNNSSVPLLMETVNGWLLGDSGYPLRRWLLTPFTVPNSIQEQRYNSAHCSTRNTVERTFGVLKCRFRCLHKTGGSLQFTAKKCVSIIECCMRLHNKAITEGLPLQDANEPITILHNDEVYQGNVNHDGYAARETVTQRF</sequence>
<dbReference type="Proteomes" id="UP000694844">
    <property type="component" value="Chromosome 6"/>
</dbReference>